<dbReference type="InterPro" id="IPR032675">
    <property type="entry name" value="LRR_dom_sf"/>
</dbReference>
<keyword evidence="3" id="KW-0472">Membrane</keyword>
<proteinExistence type="predicted"/>
<feature type="transmembrane region" description="Helical" evidence="3">
    <location>
        <begin position="436"/>
        <end position="458"/>
    </location>
</feature>
<dbReference type="SUPFAM" id="SSF52058">
    <property type="entry name" value="L domain-like"/>
    <property type="match status" value="1"/>
</dbReference>
<feature type="chain" id="PRO_5028191989" evidence="4">
    <location>
        <begin position="24"/>
        <end position="490"/>
    </location>
</feature>
<reference evidence="5" key="1">
    <citation type="submission" date="2025-05" db="UniProtKB">
        <authorList>
            <consortium name="RefSeq"/>
        </authorList>
    </citation>
    <scope>NUCLEOTIDE SEQUENCE [LARGE SCALE GENOMIC DNA]</scope>
    <source>
        <strain evidence="5">14028-0561.14</strain>
    </source>
</reference>
<evidence type="ECO:0000313" key="6">
    <source>
        <dbReference type="RefSeq" id="XP_017025938.1"/>
    </source>
</evidence>
<sequence>MNLVTSTILVVTIFCIVITKVAGQSETTTAAAVTKEKTNVKESALCKKCICNLDTSLLDCSEKLGQWLSAEEWEILTNGDYEFKTIKLEHNNLTSVAILPKYSVENLYLAYNQIADIADAAFQNLTELSTLDLSHNKLTAKALRPDVFKGRYSENAFEALKNMKSLNLGNNEIHSLDADLFEHIPYLEELILCSNTFQVIDKLTETAISGLTSLKTLDISYLEIEDLPTTVLHGPRDLDDLIASGNLFRQLPEALKYAKNLERLVLDENPIASLEGDNVFPPMTSLRYLRMSYMPYLFKIGTGALSELQNLTELILSDNKVLNEIDELALSKNVTGGRYLDYPPLEHVYLKNCNLTTLPTPLLVRWDKLKTLDLRFNPWSCDTSNDHLINILIQQINKTNPLLANDVLCATPSELKDVTVLRVSNEHLAAGSSGSLIWVGLLVVLLIAIPTILGAYVMKRRGCFGLFNRNENGASRALYNRTSFNEDFHI</sequence>
<keyword evidence="2" id="KW-0677">Repeat</keyword>
<keyword evidence="1" id="KW-0433">Leucine-rich repeat</keyword>
<dbReference type="Proteomes" id="UP001652661">
    <property type="component" value="Chromosome 2L"/>
</dbReference>
<dbReference type="RefSeq" id="XP_017025938.1">
    <property type="nucleotide sequence ID" value="XM_017170449.3"/>
</dbReference>
<evidence type="ECO:0000256" key="4">
    <source>
        <dbReference type="SAM" id="SignalP"/>
    </source>
</evidence>
<dbReference type="SMART" id="SM00369">
    <property type="entry name" value="LRR_TYP"/>
    <property type="match status" value="6"/>
</dbReference>
<gene>
    <name evidence="6" type="primary">LOC108077202</name>
</gene>
<feature type="signal peptide" evidence="4">
    <location>
        <begin position="1"/>
        <end position="23"/>
    </location>
</feature>
<organism evidence="5 6">
    <name type="scientific">Drosophila kikkawai</name>
    <name type="common">Fruit fly</name>
    <dbReference type="NCBI Taxonomy" id="30033"/>
    <lineage>
        <taxon>Eukaryota</taxon>
        <taxon>Metazoa</taxon>
        <taxon>Ecdysozoa</taxon>
        <taxon>Arthropoda</taxon>
        <taxon>Hexapoda</taxon>
        <taxon>Insecta</taxon>
        <taxon>Pterygota</taxon>
        <taxon>Neoptera</taxon>
        <taxon>Endopterygota</taxon>
        <taxon>Diptera</taxon>
        <taxon>Brachycera</taxon>
        <taxon>Muscomorpha</taxon>
        <taxon>Ephydroidea</taxon>
        <taxon>Drosophilidae</taxon>
        <taxon>Drosophila</taxon>
        <taxon>Sophophora</taxon>
    </lineage>
</organism>
<reference evidence="6" key="2">
    <citation type="submission" date="2025-08" db="UniProtKB">
        <authorList>
            <consortium name="RefSeq"/>
        </authorList>
    </citation>
    <scope>IDENTIFICATION</scope>
    <source>
        <strain evidence="6">14028-0561.14</strain>
        <tissue evidence="6">Whole fly</tissue>
    </source>
</reference>
<dbReference type="GO" id="GO:0004180">
    <property type="term" value="F:carboxypeptidase activity"/>
    <property type="evidence" value="ECO:0007669"/>
    <property type="project" value="UniProtKB-KW"/>
</dbReference>
<keyword evidence="4" id="KW-0732">Signal</keyword>
<accession>A0A6P4IU21</accession>
<evidence type="ECO:0000256" key="2">
    <source>
        <dbReference type="ARBA" id="ARBA00022737"/>
    </source>
</evidence>
<keyword evidence="5" id="KW-1185">Reference proteome</keyword>
<evidence type="ECO:0000256" key="1">
    <source>
        <dbReference type="ARBA" id="ARBA00022614"/>
    </source>
</evidence>
<protein>
    <submittedName>
        <fullName evidence="6">Chondroadherin</fullName>
    </submittedName>
</protein>
<keyword evidence="3" id="KW-0812">Transmembrane</keyword>
<name>A0A6P4IU21_DROKI</name>
<dbReference type="PANTHER" id="PTHR45712">
    <property type="entry name" value="AGAP008170-PA"/>
    <property type="match status" value="1"/>
</dbReference>
<dbReference type="InterPro" id="IPR050333">
    <property type="entry name" value="SLRP"/>
</dbReference>
<evidence type="ECO:0000256" key="3">
    <source>
        <dbReference type="SAM" id="Phobius"/>
    </source>
</evidence>
<dbReference type="Gene3D" id="3.80.10.10">
    <property type="entry name" value="Ribonuclease Inhibitor"/>
    <property type="match status" value="3"/>
</dbReference>
<dbReference type="Pfam" id="PF13855">
    <property type="entry name" value="LRR_8"/>
    <property type="match status" value="2"/>
</dbReference>
<dbReference type="AlphaFoldDB" id="A0A6P4IU21"/>
<dbReference type="PANTHER" id="PTHR45712:SF22">
    <property type="entry name" value="INSULIN-LIKE GROWTH FACTOR-BINDING PROTEIN COMPLEX ACID LABILE SUBUNIT"/>
    <property type="match status" value="1"/>
</dbReference>
<dbReference type="InterPro" id="IPR001611">
    <property type="entry name" value="Leu-rich_rpt"/>
</dbReference>
<dbReference type="OrthoDB" id="72369at2759"/>
<keyword evidence="3" id="KW-1133">Transmembrane helix</keyword>
<dbReference type="GeneID" id="108077202"/>
<evidence type="ECO:0000313" key="5">
    <source>
        <dbReference type="Proteomes" id="UP001652661"/>
    </source>
</evidence>
<dbReference type="InterPro" id="IPR003591">
    <property type="entry name" value="Leu-rich_rpt_typical-subtyp"/>
</dbReference>